<organism evidence="18 19">
    <name type="scientific">Dipodomys ordii</name>
    <name type="common">Ord's kangaroo rat</name>
    <dbReference type="NCBI Taxonomy" id="10020"/>
    <lineage>
        <taxon>Eukaryota</taxon>
        <taxon>Metazoa</taxon>
        <taxon>Chordata</taxon>
        <taxon>Craniata</taxon>
        <taxon>Vertebrata</taxon>
        <taxon>Euteleostomi</taxon>
        <taxon>Mammalia</taxon>
        <taxon>Eutheria</taxon>
        <taxon>Euarchontoglires</taxon>
        <taxon>Glires</taxon>
        <taxon>Rodentia</taxon>
        <taxon>Castorimorpha</taxon>
        <taxon>Heteromyidae</taxon>
        <taxon>Dipodomyinae</taxon>
        <taxon>Dipodomys</taxon>
    </lineage>
</organism>
<evidence type="ECO:0000256" key="4">
    <source>
        <dbReference type="ARBA" id="ARBA00022723"/>
    </source>
</evidence>
<dbReference type="RefSeq" id="XP_012865113.1">
    <property type="nucleotide sequence ID" value="XM_013009659.1"/>
</dbReference>
<dbReference type="CDD" id="cd07936">
    <property type="entry name" value="SCAN"/>
    <property type="match status" value="1"/>
</dbReference>
<feature type="compositionally biased region" description="Basic and acidic residues" evidence="14">
    <location>
        <begin position="428"/>
        <end position="439"/>
    </location>
</feature>
<reference evidence="19" key="1">
    <citation type="submission" date="2025-08" db="UniProtKB">
        <authorList>
            <consortium name="RefSeq"/>
        </authorList>
    </citation>
    <scope>IDENTIFICATION</scope>
    <source>
        <tissue evidence="19">Kidney</tissue>
    </source>
</reference>
<keyword evidence="18" id="KW-1185">Reference proteome</keyword>
<dbReference type="Gene3D" id="1.10.4020.10">
    <property type="entry name" value="DNA breaking-rejoining enzymes"/>
    <property type="match status" value="1"/>
</dbReference>
<dbReference type="GO" id="GO:0005634">
    <property type="term" value="C:nucleus"/>
    <property type="evidence" value="ECO:0007669"/>
    <property type="project" value="UniProtKB-SubCell"/>
</dbReference>
<dbReference type="GeneID" id="105980754"/>
<feature type="region of interest" description="Disordered" evidence="14">
    <location>
        <begin position="409"/>
        <end position="439"/>
    </location>
</feature>
<keyword evidence="8" id="KW-0805">Transcription regulation</keyword>
<dbReference type="GO" id="GO:0000981">
    <property type="term" value="F:DNA-binding transcription factor activity, RNA polymerase II-specific"/>
    <property type="evidence" value="ECO:0007669"/>
    <property type="project" value="TreeGrafter"/>
</dbReference>
<dbReference type="CTD" id="7753"/>
<dbReference type="Pfam" id="PF02023">
    <property type="entry name" value="SCAN"/>
    <property type="match status" value="1"/>
</dbReference>
<accession>A0A1S3EL50</accession>
<evidence type="ECO:0000259" key="15">
    <source>
        <dbReference type="PROSITE" id="PS50157"/>
    </source>
</evidence>
<dbReference type="SUPFAM" id="SSF109640">
    <property type="entry name" value="KRAB domain (Kruppel-associated box)"/>
    <property type="match status" value="1"/>
</dbReference>
<feature type="region of interest" description="Disordered" evidence="14">
    <location>
        <begin position="147"/>
        <end position="197"/>
    </location>
</feature>
<dbReference type="Gene3D" id="3.30.160.60">
    <property type="entry name" value="Classic Zinc Finger"/>
    <property type="match status" value="5"/>
</dbReference>
<evidence type="ECO:0000256" key="13">
    <source>
        <dbReference type="PROSITE-ProRule" id="PRU00187"/>
    </source>
</evidence>
<keyword evidence="6 12" id="KW-0863">Zinc-finger</keyword>
<dbReference type="InterPro" id="IPR036236">
    <property type="entry name" value="Znf_C2H2_sf"/>
</dbReference>
<feature type="domain" description="KRAB" evidence="17">
    <location>
        <begin position="213"/>
        <end position="305"/>
    </location>
</feature>
<keyword evidence="7" id="KW-0862">Zinc</keyword>
<dbReference type="SMART" id="SM00349">
    <property type="entry name" value="KRAB"/>
    <property type="match status" value="1"/>
</dbReference>
<keyword evidence="10" id="KW-0804">Transcription</keyword>
<feature type="domain" description="C2H2-type" evidence="15">
    <location>
        <begin position="395"/>
        <end position="422"/>
    </location>
</feature>
<dbReference type="STRING" id="10020.ENSDORP00000004475"/>
<dbReference type="GO" id="GO:0032502">
    <property type="term" value="P:developmental process"/>
    <property type="evidence" value="ECO:0007669"/>
    <property type="project" value="UniProtKB-ARBA"/>
</dbReference>
<dbReference type="GO" id="GO:0008270">
    <property type="term" value="F:zinc ion binding"/>
    <property type="evidence" value="ECO:0007669"/>
    <property type="project" value="UniProtKB-KW"/>
</dbReference>
<proteinExistence type="inferred from homology"/>
<feature type="region of interest" description="Disordered" evidence="14">
    <location>
        <begin position="287"/>
        <end position="364"/>
    </location>
</feature>
<dbReference type="PROSITE" id="PS50805">
    <property type="entry name" value="KRAB"/>
    <property type="match status" value="1"/>
</dbReference>
<feature type="domain" description="C2H2-type" evidence="15">
    <location>
        <begin position="441"/>
        <end position="468"/>
    </location>
</feature>
<comment type="similarity">
    <text evidence="3">Belongs to the krueppel C2H2-type zinc-finger protein family.</text>
</comment>
<dbReference type="PROSITE" id="PS50804">
    <property type="entry name" value="SCAN_BOX"/>
    <property type="match status" value="1"/>
</dbReference>
<evidence type="ECO:0000256" key="14">
    <source>
        <dbReference type="SAM" id="MobiDB-lite"/>
    </source>
</evidence>
<evidence type="ECO:0000256" key="8">
    <source>
        <dbReference type="ARBA" id="ARBA00023015"/>
    </source>
</evidence>
<evidence type="ECO:0000256" key="5">
    <source>
        <dbReference type="ARBA" id="ARBA00022737"/>
    </source>
</evidence>
<evidence type="ECO:0000259" key="16">
    <source>
        <dbReference type="PROSITE" id="PS50804"/>
    </source>
</evidence>
<name>A0A1S3EL50_DIPOR</name>
<dbReference type="PANTHER" id="PTHR23226:SF150">
    <property type="entry name" value="ZINC FINGER PROTEIN 444"/>
    <property type="match status" value="1"/>
</dbReference>
<dbReference type="InParanoid" id="A0A1S3EL50"/>
<dbReference type="KEGG" id="dord:105980754"/>
<dbReference type="FunFam" id="1.10.4020.10:FF:000001">
    <property type="entry name" value="zinc finger protein 263 isoform X1"/>
    <property type="match status" value="1"/>
</dbReference>
<evidence type="ECO:0000256" key="12">
    <source>
        <dbReference type="PROSITE-ProRule" id="PRU00042"/>
    </source>
</evidence>
<evidence type="ECO:0000256" key="11">
    <source>
        <dbReference type="ARBA" id="ARBA00023242"/>
    </source>
</evidence>
<dbReference type="SMART" id="SM00355">
    <property type="entry name" value="ZnF_C2H2"/>
    <property type="match status" value="6"/>
</dbReference>
<evidence type="ECO:0000259" key="17">
    <source>
        <dbReference type="PROSITE" id="PS50805"/>
    </source>
</evidence>
<dbReference type="Gene3D" id="6.10.140.140">
    <property type="match status" value="1"/>
</dbReference>
<dbReference type="InterPro" id="IPR013087">
    <property type="entry name" value="Znf_C2H2_type"/>
</dbReference>
<dbReference type="PROSITE" id="PS50157">
    <property type="entry name" value="ZINC_FINGER_C2H2_2"/>
    <property type="match status" value="6"/>
</dbReference>
<comment type="function">
    <text evidence="1">May be involved in transcriptional regulation.</text>
</comment>
<evidence type="ECO:0000256" key="1">
    <source>
        <dbReference type="ARBA" id="ARBA00003767"/>
    </source>
</evidence>
<dbReference type="FunFam" id="3.30.160.60:FF:001498">
    <property type="entry name" value="Zinc finger protein 404"/>
    <property type="match status" value="1"/>
</dbReference>
<protein>
    <submittedName>
        <fullName evidence="19">Zinc finger protein 202</fullName>
    </submittedName>
</protein>
<keyword evidence="4" id="KW-0479">Metal-binding</keyword>
<feature type="compositionally biased region" description="Basic residues" evidence="14">
    <location>
        <begin position="409"/>
        <end position="426"/>
    </location>
</feature>
<evidence type="ECO:0000256" key="10">
    <source>
        <dbReference type="ARBA" id="ARBA00023163"/>
    </source>
</evidence>
<dbReference type="FunFam" id="3.30.160.60:FF:001266">
    <property type="entry name" value="Zinc finger protein 662"/>
    <property type="match status" value="1"/>
</dbReference>
<dbReference type="InterPro" id="IPR038269">
    <property type="entry name" value="SCAN_sf"/>
</dbReference>
<feature type="compositionally biased region" description="Polar residues" evidence="14">
    <location>
        <begin position="150"/>
        <end position="159"/>
    </location>
</feature>
<feature type="domain" description="C2H2-type" evidence="15">
    <location>
        <begin position="469"/>
        <end position="496"/>
    </location>
</feature>
<evidence type="ECO:0000256" key="9">
    <source>
        <dbReference type="ARBA" id="ARBA00023125"/>
    </source>
</evidence>
<dbReference type="FunFam" id="3.30.160.60:FF:000202">
    <property type="entry name" value="Zinc finger protein 574"/>
    <property type="match status" value="1"/>
</dbReference>
<dbReference type="SUPFAM" id="SSF57667">
    <property type="entry name" value="beta-beta-alpha zinc fingers"/>
    <property type="match status" value="3"/>
</dbReference>
<feature type="compositionally biased region" description="Polar residues" evidence="14">
    <location>
        <begin position="344"/>
        <end position="355"/>
    </location>
</feature>
<dbReference type="InterPro" id="IPR036051">
    <property type="entry name" value="KRAB_dom_sf"/>
</dbReference>
<dbReference type="InterPro" id="IPR001909">
    <property type="entry name" value="KRAB"/>
</dbReference>
<evidence type="ECO:0000256" key="7">
    <source>
        <dbReference type="ARBA" id="ARBA00022833"/>
    </source>
</evidence>
<dbReference type="CDD" id="cd07765">
    <property type="entry name" value="KRAB_A-box"/>
    <property type="match status" value="1"/>
</dbReference>
<dbReference type="FunFam" id="3.30.160.60:FF:000358">
    <property type="entry name" value="zinc finger protein 24"/>
    <property type="match status" value="1"/>
</dbReference>
<keyword evidence="5" id="KW-0677">Repeat</keyword>
<feature type="domain" description="C2H2-type" evidence="15">
    <location>
        <begin position="367"/>
        <end position="394"/>
    </location>
</feature>
<evidence type="ECO:0000313" key="19">
    <source>
        <dbReference type="RefSeq" id="XP_012865113.1"/>
    </source>
</evidence>
<evidence type="ECO:0000256" key="3">
    <source>
        <dbReference type="ARBA" id="ARBA00006991"/>
    </source>
</evidence>
<dbReference type="FunCoup" id="A0A1S3EL50">
    <property type="interactions" value="1711"/>
</dbReference>
<dbReference type="FunFam" id="3.30.160.60:FF:000557">
    <property type="entry name" value="zinc finger and SCAN domain-containing protein 29"/>
    <property type="match status" value="1"/>
</dbReference>
<dbReference type="GO" id="GO:0000978">
    <property type="term" value="F:RNA polymerase II cis-regulatory region sequence-specific DNA binding"/>
    <property type="evidence" value="ECO:0007669"/>
    <property type="project" value="TreeGrafter"/>
</dbReference>
<feature type="domain" description="C2H2-type" evidence="15">
    <location>
        <begin position="537"/>
        <end position="563"/>
    </location>
</feature>
<dbReference type="InterPro" id="IPR003309">
    <property type="entry name" value="SCAN_dom"/>
</dbReference>
<dbReference type="AlphaFoldDB" id="A0A1S3EL50"/>
<dbReference type="Pfam" id="PF01352">
    <property type="entry name" value="KRAB"/>
    <property type="match status" value="1"/>
</dbReference>
<dbReference type="OrthoDB" id="6077919at2759"/>
<feature type="domain" description="C2H2-type" evidence="15">
    <location>
        <begin position="496"/>
        <end position="523"/>
    </location>
</feature>
<dbReference type="SMART" id="SM00431">
    <property type="entry name" value="SCAN"/>
    <property type="match status" value="1"/>
</dbReference>
<evidence type="ECO:0000256" key="6">
    <source>
        <dbReference type="ARBA" id="ARBA00022771"/>
    </source>
</evidence>
<keyword evidence="9" id="KW-0238">DNA-binding</keyword>
<keyword evidence="11 13" id="KW-0539">Nucleus</keyword>
<dbReference type="SUPFAM" id="SSF47353">
    <property type="entry name" value="Retrovirus capsid dimerization domain-like"/>
    <property type="match status" value="1"/>
</dbReference>
<dbReference type="Pfam" id="PF00096">
    <property type="entry name" value="zf-C2H2"/>
    <property type="match status" value="4"/>
</dbReference>
<evidence type="ECO:0000313" key="18">
    <source>
        <dbReference type="Proteomes" id="UP000081671"/>
    </source>
</evidence>
<sequence length="563" mass="63574">MAAALEPEEQELWEEEGILMVKLEDDLACWPASRREEPVLETSYQNFRCFRYQEAASPREALTRLRELCRQWLRPERRTKEQILELLVLEQFLTVLPGDLQSWVRGQRPESGEEAVTLVEGLQKQPRSPRRWVTVHVQGQEVLLEETVHPAQSTIQSPDQGAAEQRSPCHEEGLPPAQESEVPAPQEPGPPVERGLGDPSMAALLAALSQGLATFKDVAVYLSQEQWGDLEPTQEFYGEYVLEEDCGIVVSLSFPIPRLQDTALGEGEPQIPDDQELEEPEILSFTYTGDRSGDEHECAAQEGGSAEDTRGPARGDQAAARTPDCQGVVEDSRDRIHKWRLGGRNSQVSGVTSLEDTPAPPVSEQGCGCPVCGKSFRCNSHVVRHLRTHTGERPYKCVECEKSYTRSAHLARHQKVHRRAHKRPPPRRPGEEAAGRKERPYACGDCGKCFRWASDLARHRRTHTGERPFHCTTCGKSFGQKSVLVCHQATHRDKPYVCCECREEFGDHRSFLAHREVHAVVRELSLSQHSDAEERRFSCPACGKGFSRKYHLTRHRRTHQEKT</sequence>
<dbReference type="PANTHER" id="PTHR23226">
    <property type="entry name" value="ZINC FINGER AND SCAN DOMAIN-CONTAINING"/>
    <property type="match status" value="1"/>
</dbReference>
<gene>
    <name evidence="19" type="primary">Znf202</name>
</gene>
<evidence type="ECO:0000256" key="2">
    <source>
        <dbReference type="ARBA" id="ARBA00004123"/>
    </source>
</evidence>
<comment type="subcellular location">
    <subcellularLocation>
        <location evidence="2 13">Nucleus</location>
    </subcellularLocation>
</comment>
<feature type="domain" description="SCAN box" evidence="16">
    <location>
        <begin position="45"/>
        <end position="125"/>
    </location>
</feature>
<dbReference type="Proteomes" id="UP000081671">
    <property type="component" value="Unplaced"/>
</dbReference>
<dbReference type="PROSITE" id="PS00028">
    <property type="entry name" value="ZINC_FINGER_C2H2_1"/>
    <property type="match status" value="6"/>
</dbReference>